<evidence type="ECO:0000313" key="2">
    <source>
        <dbReference type="Proteomes" id="UP000053881"/>
    </source>
</evidence>
<reference evidence="1 2" key="1">
    <citation type="submission" date="2015-06" db="EMBL/GenBank/DDBJ databases">
        <title>Genome sequencing project of Bacillus galactosidilyticus PL133.</title>
        <authorList>
            <person name="Gaiero J."/>
            <person name="Nicol R."/>
            <person name="Habash M."/>
        </authorList>
    </citation>
    <scope>NUCLEOTIDE SEQUENCE [LARGE SCALE GENOMIC DNA]</scope>
    <source>
        <strain evidence="1 2">PL133</strain>
    </source>
</reference>
<dbReference type="EMBL" id="LGPB01000137">
    <property type="protein sequence ID" value="KRG09799.1"/>
    <property type="molecule type" value="Genomic_DNA"/>
</dbReference>
<dbReference type="AlphaFoldDB" id="A0A0Q9Y0R6"/>
<evidence type="ECO:0000313" key="1">
    <source>
        <dbReference type="EMBL" id="KRG09799.1"/>
    </source>
</evidence>
<dbReference type="Proteomes" id="UP000053881">
    <property type="component" value="Unassembled WGS sequence"/>
</dbReference>
<accession>A0A0Q9Y0R6</accession>
<comment type="caution">
    <text evidence="1">The sequence shown here is derived from an EMBL/GenBank/DDBJ whole genome shotgun (WGS) entry which is preliminary data.</text>
</comment>
<name>A0A0Q9Y0R6_9BACI</name>
<protein>
    <submittedName>
        <fullName evidence="1">Uncharacterized protein</fullName>
    </submittedName>
</protein>
<organism evidence="1 2">
    <name type="scientific">Lederbergia galactosidilytica</name>
    <dbReference type="NCBI Taxonomy" id="217031"/>
    <lineage>
        <taxon>Bacteria</taxon>
        <taxon>Bacillati</taxon>
        <taxon>Bacillota</taxon>
        <taxon>Bacilli</taxon>
        <taxon>Bacillales</taxon>
        <taxon>Bacillaceae</taxon>
        <taxon>Lederbergia</taxon>
    </lineage>
</organism>
<sequence length="288" mass="34061">MKEMELLDYYYLEGIEDEVVLYWQQKPLDIIHNHEEIVLYSSKENKPAKSINYTPFSQEPLYLILTDQHKAIKNERLSIMQPEDNMQDLQRQLVRMDIQNVFTFKPAEEWLSEVIAALVINVPPKSAKAKKMYEELDRALSEEQMKEWHQHLRSFEQKQLESKDLDLMLSDILGGKIRFFTGNKVKKNPYSPLIIYDSRKVFLNGKDIGEINVLHKNDKWLIEAVPLLKALNYQVELTDRQNVQADKGKIHYRFYPNKRYFDLNDQRYGIGEAPVMFAQETIMMELAL</sequence>
<gene>
    <name evidence="1" type="ORF">ACA29_22065</name>
</gene>
<dbReference type="PATRIC" id="fig|217031.4.peg.7504"/>
<proteinExistence type="predicted"/>